<evidence type="ECO:0000313" key="1">
    <source>
        <dbReference type="EMBL" id="KAJ5168711.1"/>
    </source>
</evidence>
<dbReference type="EMBL" id="JAPQKN010000002">
    <property type="protein sequence ID" value="KAJ5168711.1"/>
    <property type="molecule type" value="Genomic_DNA"/>
</dbReference>
<name>A0A9W9I6C9_9EURO</name>
<sequence length="180" mass="19719">MTNNGKETTTSVTAPAVVVTGPNSDLNILMIPNLQNRLKVMARHPHCYLKRSSTCSPMTFLRNIASSQDKLVQNMVEELKFIRVLTKALAESEEVKAIVNSLKIAGTRPKPSLWCQMSAGSASNQKVLQSAFDQVTNAKLHVECCDDDYSKALAIDKSFVTELAKKFCEGSPNKKSANIS</sequence>
<protein>
    <submittedName>
        <fullName evidence="1">Uncharacterized protein</fullName>
    </submittedName>
</protein>
<accession>A0A9W9I6C9</accession>
<reference evidence="1" key="2">
    <citation type="journal article" date="2023" name="IMA Fungus">
        <title>Comparative genomic study of the Penicillium genus elucidates a diverse pangenome and 15 lateral gene transfer events.</title>
        <authorList>
            <person name="Petersen C."/>
            <person name="Sorensen T."/>
            <person name="Nielsen M.R."/>
            <person name="Sondergaard T.E."/>
            <person name="Sorensen J.L."/>
            <person name="Fitzpatrick D.A."/>
            <person name="Frisvad J.C."/>
            <person name="Nielsen K.L."/>
        </authorList>
    </citation>
    <scope>NUCLEOTIDE SEQUENCE</scope>
    <source>
        <strain evidence="1">IBT 26290</strain>
    </source>
</reference>
<proteinExistence type="predicted"/>
<gene>
    <name evidence="1" type="ORF">N7482_004305</name>
</gene>
<keyword evidence="2" id="KW-1185">Reference proteome</keyword>
<reference evidence="1" key="1">
    <citation type="submission" date="2022-11" db="EMBL/GenBank/DDBJ databases">
        <authorList>
            <person name="Petersen C."/>
        </authorList>
    </citation>
    <scope>NUCLEOTIDE SEQUENCE</scope>
    <source>
        <strain evidence="1">IBT 26290</strain>
    </source>
</reference>
<dbReference type="Proteomes" id="UP001149163">
    <property type="component" value="Unassembled WGS sequence"/>
</dbReference>
<organism evidence="1 2">
    <name type="scientific">Penicillium canariense</name>
    <dbReference type="NCBI Taxonomy" id="189055"/>
    <lineage>
        <taxon>Eukaryota</taxon>
        <taxon>Fungi</taxon>
        <taxon>Dikarya</taxon>
        <taxon>Ascomycota</taxon>
        <taxon>Pezizomycotina</taxon>
        <taxon>Eurotiomycetes</taxon>
        <taxon>Eurotiomycetidae</taxon>
        <taxon>Eurotiales</taxon>
        <taxon>Aspergillaceae</taxon>
        <taxon>Penicillium</taxon>
    </lineage>
</organism>
<dbReference type="GeneID" id="81425606"/>
<dbReference type="AlphaFoldDB" id="A0A9W9I6C9"/>
<dbReference type="RefSeq" id="XP_056545172.1">
    <property type="nucleotide sequence ID" value="XM_056686430.1"/>
</dbReference>
<comment type="caution">
    <text evidence="1">The sequence shown here is derived from an EMBL/GenBank/DDBJ whole genome shotgun (WGS) entry which is preliminary data.</text>
</comment>
<evidence type="ECO:0000313" key="2">
    <source>
        <dbReference type="Proteomes" id="UP001149163"/>
    </source>
</evidence>